<evidence type="ECO:0000256" key="3">
    <source>
        <dbReference type="ARBA" id="ARBA00023015"/>
    </source>
</evidence>
<dbReference type="SMART" id="SM00355">
    <property type="entry name" value="ZnF_C2H2"/>
    <property type="match status" value="2"/>
</dbReference>
<evidence type="ECO:0000259" key="10">
    <source>
        <dbReference type="PROSITE" id="PS50157"/>
    </source>
</evidence>
<evidence type="ECO:0000259" key="9">
    <source>
        <dbReference type="PROSITE" id="PS50048"/>
    </source>
</evidence>
<keyword evidence="12" id="KW-1185">Reference proteome</keyword>
<dbReference type="GO" id="GO:0006351">
    <property type="term" value="P:DNA-templated transcription"/>
    <property type="evidence" value="ECO:0007669"/>
    <property type="project" value="InterPro"/>
</dbReference>
<name>A0A2V5ICA2_9EURO</name>
<dbReference type="PANTHER" id="PTHR47660">
    <property type="entry name" value="TRANSCRIPTION FACTOR WITH C2H2 AND ZN(2)-CYS(6) DNA BINDING DOMAIN (EUROFUNG)-RELATED-RELATED"/>
    <property type="match status" value="1"/>
</dbReference>
<keyword evidence="4" id="KW-0238">DNA-binding</keyword>
<evidence type="ECO:0000313" key="11">
    <source>
        <dbReference type="EMBL" id="PYI34405.1"/>
    </source>
</evidence>
<evidence type="ECO:0000313" key="12">
    <source>
        <dbReference type="Proteomes" id="UP000248817"/>
    </source>
</evidence>
<dbReference type="PROSITE" id="PS50048">
    <property type="entry name" value="ZN2_CY6_FUNGAL_2"/>
    <property type="match status" value="1"/>
</dbReference>
<dbReference type="InterPro" id="IPR001138">
    <property type="entry name" value="Zn2Cys6_DnaBD"/>
</dbReference>
<dbReference type="GO" id="GO:0003677">
    <property type="term" value="F:DNA binding"/>
    <property type="evidence" value="ECO:0007669"/>
    <property type="project" value="UniProtKB-KW"/>
</dbReference>
<dbReference type="PROSITE" id="PS50157">
    <property type="entry name" value="ZINC_FINGER_C2H2_2"/>
    <property type="match status" value="1"/>
</dbReference>
<dbReference type="SUPFAM" id="SSF57701">
    <property type="entry name" value="Zn2/Cys6 DNA-binding domain"/>
    <property type="match status" value="1"/>
</dbReference>
<sequence>MLSNTSKTYTCRFPGCSLSYQRREHRHRHETQHTRRQLPQCSICAQTFSRRDTLRRHMQKVHVTKETAPPTKHACTHCRTLKIRCQGEPPCSNCLRRGIPCSLDHHRPTDVDVQPGDYDKRASDPQAMPSRSMSTQLKANRSAMESHYLGLYFQRFHPHWPFIHRGSFSEYETPLLVQSMVVLGLWMSREKDTQSKAMDLHKVLDSAIREQTAVWDASSSENACSACSWPIPTYQAILLHIIFAGLSQGGGVLGPDLKPSLAPPDRDLLERLVASCKKLGLLYYPNMLNRYCQDEIATYVWVSIEEVKRFNLALFRACRAFTSATKQKSTGQDIADEASAASRTLQVCDLQFPWPRNNPLWNAVGKAEWHSAATEDVFRHGQHDTLEEEWISNSAGFLEMIDG</sequence>
<organism evidence="11 12">
    <name type="scientific">Aspergillus indologenus CBS 114.80</name>
    <dbReference type="NCBI Taxonomy" id="1450541"/>
    <lineage>
        <taxon>Eukaryota</taxon>
        <taxon>Fungi</taxon>
        <taxon>Dikarya</taxon>
        <taxon>Ascomycota</taxon>
        <taxon>Pezizomycotina</taxon>
        <taxon>Eurotiomycetes</taxon>
        <taxon>Eurotiomycetidae</taxon>
        <taxon>Eurotiales</taxon>
        <taxon>Aspergillaceae</taxon>
        <taxon>Aspergillus</taxon>
        <taxon>Aspergillus subgen. Circumdati</taxon>
    </lineage>
</organism>
<accession>A0A2V5ICA2</accession>
<dbReference type="PROSITE" id="PS00463">
    <property type="entry name" value="ZN2_CY6_FUNGAL_1"/>
    <property type="match status" value="1"/>
</dbReference>
<evidence type="ECO:0008006" key="13">
    <source>
        <dbReference type="Google" id="ProtNLM"/>
    </source>
</evidence>
<dbReference type="GO" id="GO:0008270">
    <property type="term" value="F:zinc ion binding"/>
    <property type="evidence" value="ECO:0007669"/>
    <property type="project" value="UniProtKB-KW"/>
</dbReference>
<feature type="domain" description="Zn(2)-C6 fungal-type" evidence="9">
    <location>
        <begin position="74"/>
        <end position="103"/>
    </location>
</feature>
<dbReference type="SUPFAM" id="SSF57667">
    <property type="entry name" value="beta-beta-alpha zinc fingers"/>
    <property type="match status" value="1"/>
</dbReference>
<dbReference type="InterPro" id="IPR007219">
    <property type="entry name" value="XnlR_reg_dom"/>
</dbReference>
<keyword evidence="5" id="KW-0804">Transcription</keyword>
<dbReference type="Gene3D" id="4.10.240.10">
    <property type="entry name" value="Zn(2)-C6 fungal-type DNA-binding domain"/>
    <property type="match status" value="1"/>
</dbReference>
<dbReference type="SMART" id="SM00066">
    <property type="entry name" value="GAL4"/>
    <property type="match status" value="1"/>
</dbReference>
<dbReference type="EMBL" id="KZ825476">
    <property type="protein sequence ID" value="PYI34405.1"/>
    <property type="molecule type" value="Genomic_DNA"/>
</dbReference>
<dbReference type="Proteomes" id="UP000248817">
    <property type="component" value="Unassembled WGS sequence"/>
</dbReference>
<feature type="region of interest" description="Disordered" evidence="8">
    <location>
        <begin position="110"/>
        <end position="132"/>
    </location>
</feature>
<evidence type="ECO:0000256" key="1">
    <source>
        <dbReference type="ARBA" id="ARBA00022723"/>
    </source>
</evidence>
<dbReference type="GO" id="GO:0000981">
    <property type="term" value="F:DNA-binding transcription factor activity, RNA polymerase II-specific"/>
    <property type="evidence" value="ECO:0007669"/>
    <property type="project" value="InterPro"/>
</dbReference>
<dbReference type="InterPro" id="IPR036236">
    <property type="entry name" value="Znf_C2H2_sf"/>
</dbReference>
<keyword evidence="7" id="KW-0863">Zinc-finger</keyword>
<dbReference type="InterPro" id="IPR036864">
    <property type="entry name" value="Zn2-C6_fun-type_DNA-bd_sf"/>
</dbReference>
<dbReference type="CDD" id="cd00067">
    <property type="entry name" value="GAL4"/>
    <property type="match status" value="1"/>
</dbReference>
<dbReference type="Pfam" id="PF00172">
    <property type="entry name" value="Zn_clus"/>
    <property type="match status" value="1"/>
</dbReference>
<evidence type="ECO:0000256" key="6">
    <source>
        <dbReference type="ARBA" id="ARBA00023242"/>
    </source>
</evidence>
<evidence type="ECO:0000256" key="8">
    <source>
        <dbReference type="SAM" id="MobiDB-lite"/>
    </source>
</evidence>
<keyword evidence="3" id="KW-0805">Transcription regulation</keyword>
<reference evidence="11 12" key="1">
    <citation type="submission" date="2018-02" db="EMBL/GenBank/DDBJ databases">
        <title>The genomes of Aspergillus section Nigri reveals drivers in fungal speciation.</title>
        <authorList>
            <consortium name="DOE Joint Genome Institute"/>
            <person name="Vesth T.C."/>
            <person name="Nybo J."/>
            <person name="Theobald S."/>
            <person name="Brandl J."/>
            <person name="Frisvad J.C."/>
            <person name="Nielsen K.F."/>
            <person name="Lyhne E.K."/>
            <person name="Kogle M.E."/>
            <person name="Kuo A."/>
            <person name="Riley R."/>
            <person name="Clum A."/>
            <person name="Nolan M."/>
            <person name="Lipzen A."/>
            <person name="Salamov A."/>
            <person name="Henrissat B."/>
            <person name="Wiebenga A."/>
            <person name="De vries R.P."/>
            <person name="Grigoriev I.V."/>
            <person name="Mortensen U.H."/>
            <person name="Andersen M.R."/>
            <person name="Baker S.E."/>
        </authorList>
    </citation>
    <scope>NUCLEOTIDE SEQUENCE [LARGE SCALE GENOMIC DNA]</scope>
    <source>
        <strain evidence="11 12">CBS 114.80</strain>
    </source>
</reference>
<evidence type="ECO:0000256" key="4">
    <source>
        <dbReference type="ARBA" id="ARBA00023125"/>
    </source>
</evidence>
<keyword evidence="6" id="KW-0539">Nucleus</keyword>
<protein>
    <recommendedName>
        <fullName evidence="13">C2H2 type zinc finger domain protein</fullName>
    </recommendedName>
</protein>
<evidence type="ECO:0000256" key="5">
    <source>
        <dbReference type="ARBA" id="ARBA00023163"/>
    </source>
</evidence>
<dbReference type="AlphaFoldDB" id="A0A2V5ICA2"/>
<gene>
    <name evidence="11" type="ORF">BP00DRAFT_484724</name>
</gene>
<dbReference type="GO" id="GO:0009893">
    <property type="term" value="P:positive regulation of metabolic process"/>
    <property type="evidence" value="ECO:0007669"/>
    <property type="project" value="UniProtKB-ARBA"/>
</dbReference>
<feature type="domain" description="C2H2-type" evidence="10">
    <location>
        <begin position="39"/>
        <end position="67"/>
    </location>
</feature>
<dbReference type="Gene3D" id="3.30.160.60">
    <property type="entry name" value="Classic Zinc Finger"/>
    <property type="match status" value="1"/>
</dbReference>
<proteinExistence type="predicted"/>
<dbReference type="Pfam" id="PF04082">
    <property type="entry name" value="Fungal_trans"/>
    <property type="match status" value="1"/>
</dbReference>
<keyword evidence="2" id="KW-0862">Zinc</keyword>
<evidence type="ECO:0000256" key="7">
    <source>
        <dbReference type="PROSITE-ProRule" id="PRU00042"/>
    </source>
</evidence>
<dbReference type="PROSITE" id="PS00028">
    <property type="entry name" value="ZINC_FINGER_C2H2_1"/>
    <property type="match status" value="2"/>
</dbReference>
<dbReference type="InterPro" id="IPR013087">
    <property type="entry name" value="Znf_C2H2_type"/>
</dbReference>
<evidence type="ECO:0000256" key="2">
    <source>
        <dbReference type="ARBA" id="ARBA00022833"/>
    </source>
</evidence>
<keyword evidence="1" id="KW-0479">Metal-binding</keyword>